<dbReference type="InterPro" id="IPR029058">
    <property type="entry name" value="AB_hydrolase_fold"/>
</dbReference>
<keyword evidence="3" id="KW-1185">Reference proteome</keyword>
<dbReference type="GO" id="GO:0006508">
    <property type="term" value="P:proteolysis"/>
    <property type="evidence" value="ECO:0007669"/>
    <property type="project" value="InterPro"/>
</dbReference>
<reference evidence="2 3" key="2">
    <citation type="journal article" date="2014" name="FEMS Microbiol. Lett.">
        <title>Draft genomic DNA sequence of the facultatively methylotrophic bacterium Acidomonas methanolica type strain MB58.</title>
        <authorList>
            <person name="Higashiura N."/>
            <person name="Hadano H."/>
            <person name="Hirakawa H."/>
            <person name="Matsutani M."/>
            <person name="Takabe S."/>
            <person name="Matsushita K."/>
            <person name="Azuma Y."/>
        </authorList>
    </citation>
    <scope>NUCLEOTIDE SEQUENCE [LARGE SCALE GENOMIC DNA]</scope>
    <source>
        <strain evidence="2 3">MB58</strain>
    </source>
</reference>
<protein>
    <submittedName>
        <fullName evidence="2">Peptidase S10 serine carboxypeptidase</fullName>
    </submittedName>
</protein>
<dbReference type="Gene3D" id="3.40.50.1820">
    <property type="entry name" value="alpha/beta hydrolase"/>
    <property type="match status" value="1"/>
</dbReference>
<dbReference type="GO" id="GO:0004185">
    <property type="term" value="F:serine-type carboxypeptidase activity"/>
    <property type="evidence" value="ECO:0007669"/>
    <property type="project" value="InterPro"/>
</dbReference>
<proteinExistence type="predicted"/>
<dbReference type="InterPro" id="IPR001563">
    <property type="entry name" value="Peptidase_S10"/>
</dbReference>
<dbReference type="RefSeq" id="WP_042056310.1">
    <property type="nucleotide sequence ID" value="NZ_BAND01000013.1"/>
</dbReference>
<evidence type="ECO:0000313" key="3">
    <source>
        <dbReference type="Proteomes" id="UP000019760"/>
    </source>
</evidence>
<dbReference type="Proteomes" id="UP000019760">
    <property type="component" value="Unassembled WGS sequence"/>
</dbReference>
<feature type="signal peptide" evidence="1">
    <location>
        <begin position="1"/>
        <end position="31"/>
    </location>
</feature>
<dbReference type="AlphaFoldDB" id="A0A023D2P1"/>
<sequence length="554" mass="60564">MEWDCFVKRLSLSVAIALSASVAILPTSSRAASPSTPEAPAEKGAAAFLSRPQRVSSEGSVTVRGHTVAYTAEAGTLVIHPDGWDAANPAAPAPDMAGGEDHMPLDAKAAMFYVAYFKKGAAAETRPITFVYNGGPGSATIWLHMGAFGPKRVVTADDVHTPAAPYDVVNNDDSLLDVTDLVFIDAPGTGFGRVIGKDGAKAFYGTDPDAAAFTDFIAEFLARHGRFNSPKYLFGESYGTTRSAIVADRLSSHKGIDLNGVILLSQILDYANSPDRPQMNPSVDQPYVLALPSYAATAWYHHKLPDQPEALEPFLREVEQFAQGGYTRALQEGTTISDADFETVAQTLHRYTGLPVEYLKRADLRVNGGEFEKTLMADKALDTGRLDSRFSGPSLDPLGQRPFYDPQSAAMESAYVAAFNDYVRRVLHFGNDPAFDDGYEEYKVSAGNIGRWTFPHKQPDQTGQARGEPNVLPDLADAMKRNPALQVMLNQGYFDLGTPYFEGIYEMRHLPIPRDLAKNIEIRQYKSGHMVYAHPQALHELHDNVAAFIERTHK</sequence>
<organism evidence="2 3">
    <name type="scientific">Acidomonas methanolica NBRC 104435</name>
    <dbReference type="NCBI Taxonomy" id="1231351"/>
    <lineage>
        <taxon>Bacteria</taxon>
        <taxon>Pseudomonadati</taxon>
        <taxon>Pseudomonadota</taxon>
        <taxon>Alphaproteobacteria</taxon>
        <taxon>Acetobacterales</taxon>
        <taxon>Acetobacteraceae</taxon>
        <taxon>Acidomonas</taxon>
    </lineage>
</organism>
<reference evidence="3" key="1">
    <citation type="journal article" date="2014" name="FEMS Microbiol. Lett.">
        <title>Draft Genomic DNA Sequence of the Facultatively Methylotrophic Bacterium Acidomonas methanolica type strain MB58.</title>
        <authorList>
            <person name="Higashiura N."/>
            <person name="Hadano H."/>
            <person name="Hirakawa H."/>
            <person name="Matsutani M."/>
            <person name="Takabe S."/>
            <person name="Matsushita K."/>
            <person name="Azuma Y."/>
        </authorList>
    </citation>
    <scope>NUCLEOTIDE SEQUENCE [LARGE SCALE GENOMIC DNA]</scope>
    <source>
        <strain evidence="3">MB58</strain>
    </source>
</reference>
<dbReference type="EMBL" id="BAND01000013">
    <property type="protein sequence ID" value="GAJ28076.1"/>
    <property type="molecule type" value="Genomic_DNA"/>
</dbReference>
<gene>
    <name evidence="2" type="ORF">Amme_013_040</name>
</gene>
<keyword evidence="1" id="KW-0732">Signal</keyword>
<dbReference type="SUPFAM" id="SSF53474">
    <property type="entry name" value="alpha/beta-Hydrolases"/>
    <property type="match status" value="1"/>
</dbReference>
<keyword evidence="2" id="KW-0645">Protease</keyword>
<evidence type="ECO:0000313" key="2">
    <source>
        <dbReference type="EMBL" id="GAJ28076.1"/>
    </source>
</evidence>
<dbReference type="Pfam" id="PF00450">
    <property type="entry name" value="Peptidase_S10"/>
    <property type="match status" value="1"/>
</dbReference>
<evidence type="ECO:0000256" key="1">
    <source>
        <dbReference type="SAM" id="SignalP"/>
    </source>
</evidence>
<dbReference type="OrthoDB" id="9770107at2"/>
<keyword evidence="2" id="KW-0378">Hydrolase</keyword>
<keyword evidence="2" id="KW-0121">Carboxypeptidase</keyword>
<feature type="chain" id="PRO_5030001307" evidence="1">
    <location>
        <begin position="32"/>
        <end position="554"/>
    </location>
</feature>
<comment type="caution">
    <text evidence="2">The sequence shown here is derived from an EMBL/GenBank/DDBJ whole genome shotgun (WGS) entry which is preliminary data.</text>
</comment>
<name>A0A023D2P1_ACIMT</name>
<accession>A0A023D2P1</accession>